<feature type="chain" id="PRO_5045616557" evidence="1">
    <location>
        <begin position="22"/>
        <end position="221"/>
    </location>
</feature>
<dbReference type="InterPro" id="IPR013424">
    <property type="entry name" value="Ice-binding_C"/>
</dbReference>
<feature type="signal peptide" evidence="1">
    <location>
        <begin position="1"/>
        <end position="21"/>
    </location>
</feature>
<evidence type="ECO:0000313" key="3">
    <source>
        <dbReference type="EMBL" id="MFG6431055.1"/>
    </source>
</evidence>
<sequence>MKALIGALAVTTVFATAPAAAAGVDYLLEIEGIKGESKSTVKASAIDLQSWSWGLSLTSSIGGVGKVSLQDFHWTQYVDSTAPQLLGWFGSNNLDRDVTLTATRTDAKAGDFSFFEIAFGDSSPSSFLLGGSAGAGTEGLMVQASVLVTSATMSYRTSPTAAWTTGRFSVADDRLLFSGDPIVLQGYALAVAGVVPEPSTWALMLGGLALTGCAALRRRRG</sequence>
<reference evidence="3 4" key="1">
    <citation type="submission" date="2024-08" db="EMBL/GenBank/DDBJ databases">
        <authorList>
            <person name="Lu H."/>
        </authorList>
    </citation>
    <scope>NUCLEOTIDE SEQUENCE [LARGE SCALE GENOMIC DNA]</scope>
    <source>
        <strain evidence="3 4">LYH14W</strain>
    </source>
</reference>
<proteinExistence type="predicted"/>
<dbReference type="InterPro" id="IPR036624">
    <property type="entry name" value="Hcp1-lik_sf"/>
</dbReference>
<dbReference type="SUPFAM" id="SSF141452">
    <property type="entry name" value="Hcp1-like"/>
    <property type="match status" value="1"/>
</dbReference>
<protein>
    <submittedName>
        <fullName evidence="3">Type VI secretion system tube protein Hcp</fullName>
    </submittedName>
</protein>
<evidence type="ECO:0000313" key="4">
    <source>
        <dbReference type="Proteomes" id="UP001606210"/>
    </source>
</evidence>
<dbReference type="Pfam" id="PF07589">
    <property type="entry name" value="PEP-CTERM"/>
    <property type="match status" value="1"/>
</dbReference>
<dbReference type="NCBIfam" id="TIGR02595">
    <property type="entry name" value="PEP_CTERM"/>
    <property type="match status" value="1"/>
</dbReference>
<dbReference type="NCBIfam" id="NF035944">
    <property type="entry name" value="PEPxxWA-CTERM"/>
    <property type="match status" value="1"/>
</dbReference>
<dbReference type="RefSeq" id="WP_394479818.1">
    <property type="nucleotide sequence ID" value="NZ_JBIGHV010000005.1"/>
</dbReference>
<feature type="domain" description="Ice-binding protein C-terminal" evidence="2">
    <location>
        <begin position="195"/>
        <end position="219"/>
    </location>
</feature>
<dbReference type="EMBL" id="JBIGHV010000005">
    <property type="protein sequence ID" value="MFG6431055.1"/>
    <property type="molecule type" value="Genomic_DNA"/>
</dbReference>
<dbReference type="Gene3D" id="2.30.110.20">
    <property type="entry name" value="Hcp1-like"/>
    <property type="match status" value="1"/>
</dbReference>
<comment type="caution">
    <text evidence="3">The sequence shown here is derived from an EMBL/GenBank/DDBJ whole genome shotgun (WGS) entry which is preliminary data.</text>
</comment>
<keyword evidence="4" id="KW-1185">Reference proteome</keyword>
<name>A0ABW7F5P8_9BURK</name>
<dbReference type="InterPro" id="IPR008514">
    <property type="entry name" value="T6SS_Hcp"/>
</dbReference>
<dbReference type="Pfam" id="PF05638">
    <property type="entry name" value="T6SS_HCP"/>
    <property type="match status" value="1"/>
</dbReference>
<dbReference type="Proteomes" id="UP001606210">
    <property type="component" value="Unassembled WGS sequence"/>
</dbReference>
<evidence type="ECO:0000259" key="2">
    <source>
        <dbReference type="Pfam" id="PF07589"/>
    </source>
</evidence>
<gene>
    <name evidence="3" type="ORF">ACG00Y_14085</name>
</gene>
<keyword evidence="1" id="KW-0732">Signal</keyword>
<organism evidence="3 4">
    <name type="scientific">Pelomonas parva</name>
    <dbReference type="NCBI Taxonomy" id="3299032"/>
    <lineage>
        <taxon>Bacteria</taxon>
        <taxon>Pseudomonadati</taxon>
        <taxon>Pseudomonadota</taxon>
        <taxon>Betaproteobacteria</taxon>
        <taxon>Burkholderiales</taxon>
        <taxon>Sphaerotilaceae</taxon>
        <taxon>Roseateles</taxon>
    </lineage>
</organism>
<accession>A0ABW7F5P8</accession>
<evidence type="ECO:0000256" key="1">
    <source>
        <dbReference type="SAM" id="SignalP"/>
    </source>
</evidence>